<sequence length="607" mass="62639">MSVGGRHPDSKTVLLLVAGCLLAVGLAGVVVADAASNPPSADPASIEDGLLEADGEQTVLVVFDSTLVTADPADVAARQEQTTRTQQPLLTYAEANPAVTVDRQFWIRNVVVLTVDLEHTTLEPIAALEGVEAIRENGHLDGESVTFGPAMTGVADSSTANAVSETQRASEIEASYGLDQINAPDVWTEYGTRGEGITVGVLDSGVDPSHPEIEIAGWADWDVDGTPRDTEPQDYDIQREPSGHGTHVAGTIIAEDRSGIHLGVAPDVDLHVGAALTDCDASGCDAREAQILAGLEWAVEEELDVLTISIGLDTKAGQFIEPIRNAEAAGTLVIASVGNEGLGTSSAPGNEYDTVSVGASDAWGEILDMSGGEVVFTDLEWSDPPEDWPETYVLPTVSAPGWDIPSAVVGGQYSRASGTSFAAPHVAGGAALLQAATDEHLTPAELEAALIETAGKPDGKNENQDVRYGHGIINVYAAVELVAEGDLEVDDGDGDTSGDGDGPDGDSSDADDSSTDDASDTDEPGDGDQEHDSDGTTDDATDGDTTSDDGAGPVADDQREDPSDDQGDGTAALEDDESPGFGIGLAIGTLVLVGVLGARKRRQTRVS</sequence>
<dbReference type="PANTHER" id="PTHR43806">
    <property type="entry name" value="PEPTIDASE S8"/>
    <property type="match status" value="1"/>
</dbReference>
<feature type="region of interest" description="Disordered" evidence="7">
    <location>
        <begin position="488"/>
        <end position="581"/>
    </location>
</feature>
<evidence type="ECO:0000256" key="8">
    <source>
        <dbReference type="SAM" id="Phobius"/>
    </source>
</evidence>
<dbReference type="InterPro" id="IPR023827">
    <property type="entry name" value="Peptidase_S8_Asp-AS"/>
</dbReference>
<gene>
    <name evidence="10" type="ORF">OB919_07580</name>
</gene>
<dbReference type="PRINTS" id="PR00723">
    <property type="entry name" value="SUBTILISIN"/>
</dbReference>
<protein>
    <submittedName>
        <fullName evidence="10">S8 family serine peptidase</fullName>
    </submittedName>
</protein>
<dbReference type="RefSeq" id="WP_342808031.1">
    <property type="nucleotide sequence ID" value="NZ_JAOPJZ010000004.1"/>
</dbReference>
<evidence type="ECO:0000256" key="7">
    <source>
        <dbReference type="SAM" id="MobiDB-lite"/>
    </source>
</evidence>
<accession>A0AAP3E5R7</accession>
<dbReference type="Pfam" id="PF00082">
    <property type="entry name" value="Peptidase_S8"/>
    <property type="match status" value="1"/>
</dbReference>
<dbReference type="PROSITE" id="PS00138">
    <property type="entry name" value="SUBTILASE_SER"/>
    <property type="match status" value="1"/>
</dbReference>
<dbReference type="Proteomes" id="UP001321047">
    <property type="component" value="Unassembled WGS sequence"/>
</dbReference>
<dbReference type="SUPFAM" id="SSF52743">
    <property type="entry name" value="Subtilisin-like"/>
    <property type="match status" value="1"/>
</dbReference>
<dbReference type="EMBL" id="JAOPJZ010000004">
    <property type="protein sequence ID" value="MCU4751843.1"/>
    <property type="molecule type" value="Genomic_DNA"/>
</dbReference>
<dbReference type="PROSITE" id="PS51892">
    <property type="entry name" value="SUBTILASE"/>
    <property type="match status" value="1"/>
</dbReference>
<dbReference type="PANTHER" id="PTHR43806:SF11">
    <property type="entry name" value="CEREVISIN-RELATED"/>
    <property type="match status" value="1"/>
</dbReference>
<keyword evidence="2 5" id="KW-0645">Protease</keyword>
<feature type="active site" description="Charge relay system" evidence="5">
    <location>
        <position position="244"/>
    </location>
</feature>
<evidence type="ECO:0000313" key="10">
    <source>
        <dbReference type="EMBL" id="MCU4751843.1"/>
    </source>
</evidence>
<feature type="domain" description="Peptidase S8/S53" evidence="9">
    <location>
        <begin position="194"/>
        <end position="471"/>
    </location>
</feature>
<dbReference type="InterPro" id="IPR050131">
    <property type="entry name" value="Peptidase_S8_subtilisin-like"/>
</dbReference>
<dbReference type="InterPro" id="IPR000209">
    <property type="entry name" value="Peptidase_S8/S53_dom"/>
</dbReference>
<dbReference type="InterPro" id="IPR036852">
    <property type="entry name" value="Peptidase_S8/S53_dom_sf"/>
</dbReference>
<evidence type="ECO:0000259" key="9">
    <source>
        <dbReference type="Pfam" id="PF00082"/>
    </source>
</evidence>
<comment type="caution">
    <text evidence="10">The sequence shown here is derived from an EMBL/GenBank/DDBJ whole genome shotgun (WGS) entry which is preliminary data.</text>
</comment>
<feature type="active site" description="Charge relay system" evidence="5">
    <location>
        <position position="420"/>
    </location>
</feature>
<dbReference type="GO" id="GO:0004252">
    <property type="term" value="F:serine-type endopeptidase activity"/>
    <property type="evidence" value="ECO:0007669"/>
    <property type="project" value="UniProtKB-UniRule"/>
</dbReference>
<dbReference type="AlphaFoldDB" id="A0AAP3E5R7"/>
<name>A0AAP3E5R7_9EURY</name>
<evidence type="ECO:0000256" key="5">
    <source>
        <dbReference type="PROSITE-ProRule" id="PRU01240"/>
    </source>
</evidence>
<dbReference type="PROSITE" id="PS00136">
    <property type="entry name" value="SUBTILASE_ASP"/>
    <property type="match status" value="1"/>
</dbReference>
<evidence type="ECO:0000313" key="11">
    <source>
        <dbReference type="Proteomes" id="UP001321047"/>
    </source>
</evidence>
<proteinExistence type="inferred from homology"/>
<evidence type="ECO:0000256" key="4">
    <source>
        <dbReference type="ARBA" id="ARBA00022825"/>
    </source>
</evidence>
<feature type="transmembrane region" description="Helical" evidence="8">
    <location>
        <begin position="580"/>
        <end position="598"/>
    </location>
</feature>
<feature type="compositionally biased region" description="Acidic residues" evidence="7">
    <location>
        <begin position="562"/>
        <end position="578"/>
    </location>
</feature>
<keyword evidence="3 5" id="KW-0378">Hydrolase</keyword>
<keyword evidence="8" id="KW-0472">Membrane</keyword>
<keyword evidence="8" id="KW-1133">Transmembrane helix</keyword>
<evidence type="ECO:0000256" key="3">
    <source>
        <dbReference type="ARBA" id="ARBA00022801"/>
    </source>
</evidence>
<feature type="region of interest" description="Disordered" evidence="7">
    <location>
        <begin position="222"/>
        <end position="244"/>
    </location>
</feature>
<evidence type="ECO:0000256" key="6">
    <source>
        <dbReference type="RuleBase" id="RU003355"/>
    </source>
</evidence>
<keyword evidence="4 5" id="KW-0720">Serine protease</keyword>
<keyword evidence="11" id="KW-1185">Reference proteome</keyword>
<feature type="compositionally biased region" description="Acidic residues" evidence="7">
    <location>
        <begin position="535"/>
        <end position="547"/>
    </location>
</feature>
<evidence type="ECO:0000256" key="1">
    <source>
        <dbReference type="ARBA" id="ARBA00011073"/>
    </source>
</evidence>
<dbReference type="InterPro" id="IPR023828">
    <property type="entry name" value="Peptidase_S8_Ser-AS"/>
</dbReference>
<reference evidence="10 11" key="1">
    <citation type="submission" date="2022-09" db="EMBL/GenBank/DDBJ databases">
        <title>Enrichment on poylsaccharides allowed isolation of novel metabolic and taxonomic groups of Haloarchaea.</title>
        <authorList>
            <person name="Sorokin D.Y."/>
            <person name="Elcheninov A.G."/>
            <person name="Khizhniak T.V."/>
            <person name="Kolganova T.V."/>
            <person name="Kublanov I.V."/>
        </authorList>
    </citation>
    <scope>NUCLEOTIDE SEQUENCE [LARGE SCALE GENOMIC DNA]</scope>
    <source>
        <strain evidence="10 11">AArc-curdl1</strain>
    </source>
</reference>
<dbReference type="GO" id="GO:0006508">
    <property type="term" value="P:proteolysis"/>
    <property type="evidence" value="ECO:0007669"/>
    <property type="project" value="UniProtKB-KW"/>
</dbReference>
<feature type="active site" description="Charge relay system" evidence="5">
    <location>
        <position position="203"/>
    </location>
</feature>
<organism evidence="10 11">
    <name type="scientific">Natronosalvus hydrolyticus</name>
    <dbReference type="NCBI Taxonomy" id="2979988"/>
    <lineage>
        <taxon>Archaea</taxon>
        <taxon>Methanobacteriati</taxon>
        <taxon>Methanobacteriota</taxon>
        <taxon>Stenosarchaea group</taxon>
        <taxon>Halobacteria</taxon>
        <taxon>Halobacteriales</taxon>
        <taxon>Natrialbaceae</taxon>
        <taxon>Natronosalvus</taxon>
    </lineage>
</organism>
<dbReference type="InterPro" id="IPR015500">
    <property type="entry name" value="Peptidase_S8_subtilisin-rel"/>
</dbReference>
<keyword evidence="8" id="KW-0812">Transmembrane</keyword>
<feature type="compositionally biased region" description="Basic and acidic residues" evidence="7">
    <location>
        <begin position="225"/>
        <end position="242"/>
    </location>
</feature>
<feature type="compositionally biased region" description="Acidic residues" evidence="7">
    <location>
        <begin position="488"/>
        <end position="527"/>
    </location>
</feature>
<comment type="similarity">
    <text evidence="1 5 6">Belongs to the peptidase S8 family.</text>
</comment>
<dbReference type="Gene3D" id="3.40.50.200">
    <property type="entry name" value="Peptidase S8/S53 domain"/>
    <property type="match status" value="1"/>
</dbReference>
<evidence type="ECO:0000256" key="2">
    <source>
        <dbReference type="ARBA" id="ARBA00022670"/>
    </source>
</evidence>